<evidence type="ECO:0000256" key="4">
    <source>
        <dbReference type="ARBA" id="ARBA00022448"/>
    </source>
</evidence>
<keyword evidence="6" id="KW-0653">Protein transport</keyword>
<evidence type="ECO:0000256" key="6">
    <source>
        <dbReference type="ARBA" id="ARBA00022927"/>
    </source>
</evidence>
<dbReference type="Pfam" id="PF25758">
    <property type="entry name" value="TPR_IPO11"/>
    <property type="match status" value="1"/>
</dbReference>
<evidence type="ECO:0000256" key="8">
    <source>
        <dbReference type="SAM" id="MobiDB-lite"/>
    </source>
</evidence>
<feature type="compositionally biased region" description="Acidic residues" evidence="8">
    <location>
        <begin position="882"/>
        <end position="905"/>
    </location>
</feature>
<feature type="region of interest" description="Disordered" evidence="8">
    <location>
        <begin position="878"/>
        <end position="905"/>
    </location>
</feature>
<dbReference type="InterPro" id="IPR013713">
    <property type="entry name" value="XPO2_central"/>
</dbReference>
<dbReference type="InterPro" id="IPR058669">
    <property type="entry name" value="TPR_IPO7/11-like"/>
</dbReference>
<dbReference type="SUPFAM" id="SSF48371">
    <property type="entry name" value="ARM repeat"/>
    <property type="match status" value="1"/>
</dbReference>
<protein>
    <submittedName>
        <fullName evidence="10">Putative nuclear transport receptor ranbp7/ranbp8 importin beta superfamily</fullName>
    </submittedName>
</protein>
<dbReference type="Pfam" id="PF03810">
    <property type="entry name" value="IBN_N"/>
    <property type="match status" value="1"/>
</dbReference>
<dbReference type="Gene3D" id="1.25.10.10">
    <property type="entry name" value="Leucine-rich Repeat Variant"/>
    <property type="match status" value="1"/>
</dbReference>
<keyword evidence="5" id="KW-0963">Cytoplasm</keyword>
<feature type="region of interest" description="Disordered" evidence="8">
    <location>
        <begin position="931"/>
        <end position="972"/>
    </location>
</feature>
<dbReference type="GO" id="GO:0005829">
    <property type="term" value="C:cytosol"/>
    <property type="evidence" value="ECO:0007669"/>
    <property type="project" value="TreeGrafter"/>
</dbReference>
<name>U5EWH1_9DIPT</name>
<feature type="domain" description="Importin N-terminal" evidence="9">
    <location>
        <begin position="22"/>
        <end position="102"/>
    </location>
</feature>
<evidence type="ECO:0000259" key="9">
    <source>
        <dbReference type="PROSITE" id="PS50166"/>
    </source>
</evidence>
<dbReference type="InterPro" id="IPR016024">
    <property type="entry name" value="ARM-type_fold"/>
</dbReference>
<accession>U5EWH1</accession>
<dbReference type="PROSITE" id="PS50166">
    <property type="entry name" value="IMPORTIN_B_NT"/>
    <property type="match status" value="1"/>
</dbReference>
<evidence type="ECO:0000256" key="3">
    <source>
        <dbReference type="ARBA" id="ARBA00007991"/>
    </source>
</evidence>
<evidence type="ECO:0000256" key="7">
    <source>
        <dbReference type="ARBA" id="ARBA00023242"/>
    </source>
</evidence>
<reference evidence="10" key="1">
    <citation type="journal article" date="2014" name="Insect Biochem. Mol. Biol.">
        <title>An insight into the sialome of the frog biting fly, Corethrella appendiculata.</title>
        <authorList>
            <person name="Ribeiro J.M.C."/>
            <person name="Chagas A.C."/>
            <person name="Pham V.M."/>
            <person name="Lounibos L.P."/>
            <person name="Calvo E."/>
        </authorList>
    </citation>
    <scope>NUCLEOTIDE SEQUENCE</scope>
    <source>
        <tissue evidence="10">Salivary glands</tissue>
    </source>
</reference>
<dbReference type="InterPro" id="IPR001494">
    <property type="entry name" value="Importin-beta_N"/>
</dbReference>
<sequence length="1053" mass="120261">MDTRKICELLRATIDPNQRQQAEAELNNVHKIIGFLPSLLQVVMQNDIEMPVRQAGAIYFKNHITQNWQDRDTEQQQQPQVYSIHEQDRAMIRDQIVEAIVLAPDLIRVQLCVCINNIIKNDFPHKWTQVVDKISIYMQNPNINGWSGALLCMYQLVKNYEYKKSAERAPLTEAMNLLLPMMYNLMMNVINDPSEQSVLLQKQILKIYYALTQYALPLEVITKEIFAQWMEICRQILDRPAPDSSNIDDEERPSLPWWKAKKWASHIILRMFERYGSPGNVVAKEYDEFAEWFLPTFTNGILAVLLKTLDQYRNKIYVSPRVITDILNYLKHSISHAFSWKLIKPHFIAIIQEVIFPLMVYSDTDEELWDTDPIEYIRQKFDVFDDYTTPVPAAETLLHHGCKTRKGILPQVMQVIMQIINTPNIDAKQKDGALHMVGTLADVLLKKKVFKEQVETLLMQYVFPEFLSPHGHMRARACWVLHYFSDINLKNPQVLAEIMRLTSTALLTDKELPVKVEAAVALQMYLISQENAPKYLENQIKEITLELLKIIRETENEDLTNVLQKIVCTYSEHLLPIAIDICQHLATTFSQVLESDDNPDERAITAMGLMNTMETLLSVMEEYPEIIVNLHPIVLQVVGHVLQNNVNEFYEEAFSLVYDLTSKTITPDMWKLLEIIYQLFDQDGVDYFPDMMPALHNYVTVDTEAFLSNQNHVLAMFNMCKSVLSSGTCTEEAECSAAKLLEVIILQCKGRIDECIPSFVELALSRLTREVKTSELRTMCLQVVIAALYYNPQLLLSILEKLPIPAGSESICSHFIKQWIHDSDCFLGIHDRKLCVIGLCTLMSLGDNKPNVMQELSTKIIPTLILIFDGLKRAYAARAAEGDEEESEEEEEESEDGISSDEDEVEPLGAAYLDNVGKMAVEKGAAAGFEVTATIKEGETDDEDDDDDDDDDEMEETELEGFTTPLDDEDGPNAVDEYVAFQQVMTNLPAADPSWYNMLISSLTPEQAESLKNILVLAEQRKVAKRSKEIEKSGGFQFTQHQIPTSFNFANAQ</sequence>
<keyword evidence="4" id="KW-0813">Transport</keyword>
<evidence type="ECO:0000256" key="2">
    <source>
        <dbReference type="ARBA" id="ARBA00004496"/>
    </source>
</evidence>
<evidence type="ECO:0000313" key="10">
    <source>
        <dbReference type="EMBL" id="JAB59295.1"/>
    </source>
</evidence>
<dbReference type="PANTHER" id="PTHR10997">
    <property type="entry name" value="IMPORTIN-7, 8, 11"/>
    <property type="match status" value="1"/>
</dbReference>
<dbReference type="SMART" id="SM00913">
    <property type="entry name" value="IBN_N"/>
    <property type="match status" value="1"/>
</dbReference>
<dbReference type="Pfam" id="PF08506">
    <property type="entry name" value="Cse1"/>
    <property type="match status" value="1"/>
</dbReference>
<organism evidence="10">
    <name type="scientific">Corethrella appendiculata</name>
    <dbReference type="NCBI Taxonomy" id="1370023"/>
    <lineage>
        <taxon>Eukaryota</taxon>
        <taxon>Metazoa</taxon>
        <taxon>Ecdysozoa</taxon>
        <taxon>Arthropoda</taxon>
        <taxon>Hexapoda</taxon>
        <taxon>Insecta</taxon>
        <taxon>Pterygota</taxon>
        <taxon>Neoptera</taxon>
        <taxon>Endopterygota</taxon>
        <taxon>Diptera</taxon>
        <taxon>Nematocera</taxon>
        <taxon>Culicoidea</taxon>
        <taxon>Chaoboridae</taxon>
        <taxon>Corethrella</taxon>
    </lineage>
</organism>
<dbReference type="GO" id="GO:0005635">
    <property type="term" value="C:nuclear envelope"/>
    <property type="evidence" value="ECO:0007669"/>
    <property type="project" value="TreeGrafter"/>
</dbReference>
<dbReference type="FunFam" id="1.25.10.10:FF:000813">
    <property type="entry name" value="D-Importin 7/RanBP7"/>
    <property type="match status" value="1"/>
</dbReference>
<feature type="compositionally biased region" description="Acidic residues" evidence="8">
    <location>
        <begin position="939"/>
        <end position="959"/>
    </location>
</feature>
<keyword evidence="7" id="KW-0539">Nucleus</keyword>
<evidence type="ECO:0000256" key="5">
    <source>
        <dbReference type="ARBA" id="ARBA00022490"/>
    </source>
</evidence>
<dbReference type="GO" id="GO:0031267">
    <property type="term" value="F:small GTPase binding"/>
    <property type="evidence" value="ECO:0007669"/>
    <property type="project" value="InterPro"/>
</dbReference>
<comment type="similarity">
    <text evidence="3">Belongs to the importin beta family.</text>
</comment>
<dbReference type="InterPro" id="IPR011989">
    <property type="entry name" value="ARM-like"/>
</dbReference>
<comment type="subcellular location">
    <subcellularLocation>
        <location evidence="2">Cytoplasm</location>
    </subcellularLocation>
    <subcellularLocation>
        <location evidence="1">Nucleus</location>
    </subcellularLocation>
</comment>
<dbReference type="PANTHER" id="PTHR10997:SF18">
    <property type="entry name" value="D-IMPORTIN 7_RANBP7"/>
    <property type="match status" value="1"/>
</dbReference>
<dbReference type="GO" id="GO:0006606">
    <property type="term" value="P:protein import into nucleus"/>
    <property type="evidence" value="ECO:0007669"/>
    <property type="project" value="TreeGrafter"/>
</dbReference>
<dbReference type="AlphaFoldDB" id="U5EWH1"/>
<evidence type="ECO:0000256" key="1">
    <source>
        <dbReference type="ARBA" id="ARBA00004123"/>
    </source>
</evidence>
<proteinExistence type="evidence at transcript level"/>
<keyword evidence="10" id="KW-0675">Receptor</keyword>
<dbReference type="EMBL" id="GANO01000576">
    <property type="protein sequence ID" value="JAB59295.1"/>
    <property type="molecule type" value="mRNA"/>
</dbReference>